<dbReference type="EMBL" id="BAABEO010000001">
    <property type="protein sequence ID" value="GAA3665507.1"/>
    <property type="molecule type" value="Genomic_DNA"/>
</dbReference>
<accession>A0ABP7BPP8</accession>
<proteinExistence type="predicted"/>
<evidence type="ECO:0000313" key="2">
    <source>
        <dbReference type="Proteomes" id="UP001500752"/>
    </source>
</evidence>
<gene>
    <name evidence="1" type="ORF">GCM10023081_00430</name>
</gene>
<organism evidence="1 2">
    <name type="scientific">Arthrobacter ginkgonis</name>
    <dbReference type="NCBI Taxonomy" id="1630594"/>
    <lineage>
        <taxon>Bacteria</taxon>
        <taxon>Bacillati</taxon>
        <taxon>Actinomycetota</taxon>
        <taxon>Actinomycetes</taxon>
        <taxon>Micrococcales</taxon>
        <taxon>Micrococcaceae</taxon>
        <taxon>Arthrobacter</taxon>
    </lineage>
</organism>
<protein>
    <submittedName>
        <fullName evidence="1">Uncharacterized protein</fullName>
    </submittedName>
</protein>
<sequence length="82" mass="8848">MGFIVHCAAKLQEESDWRILGSVEGGDETEIRIPSGPAYAPSGVVVDLETAQAALQGFFHYRGPDPGLKWTSGEQVLDLKFG</sequence>
<name>A0ABP7BPP8_9MICC</name>
<dbReference type="Proteomes" id="UP001500752">
    <property type="component" value="Unassembled WGS sequence"/>
</dbReference>
<comment type="caution">
    <text evidence="1">The sequence shown here is derived from an EMBL/GenBank/DDBJ whole genome shotgun (WGS) entry which is preliminary data.</text>
</comment>
<evidence type="ECO:0000313" key="1">
    <source>
        <dbReference type="EMBL" id="GAA3665507.1"/>
    </source>
</evidence>
<keyword evidence="2" id="KW-1185">Reference proteome</keyword>
<reference evidence="2" key="1">
    <citation type="journal article" date="2019" name="Int. J. Syst. Evol. Microbiol.">
        <title>The Global Catalogue of Microorganisms (GCM) 10K type strain sequencing project: providing services to taxonomists for standard genome sequencing and annotation.</title>
        <authorList>
            <consortium name="The Broad Institute Genomics Platform"/>
            <consortium name="The Broad Institute Genome Sequencing Center for Infectious Disease"/>
            <person name="Wu L."/>
            <person name="Ma J."/>
        </authorList>
    </citation>
    <scope>NUCLEOTIDE SEQUENCE [LARGE SCALE GENOMIC DNA]</scope>
    <source>
        <strain evidence="2">JCM 30742</strain>
    </source>
</reference>